<gene>
    <name evidence="2" type="ORF">CDV36_016320</name>
</gene>
<evidence type="ECO:0000313" key="3">
    <source>
        <dbReference type="Proteomes" id="UP000277212"/>
    </source>
</evidence>
<evidence type="ECO:0000313" key="2">
    <source>
        <dbReference type="EMBL" id="RMI96588.1"/>
    </source>
</evidence>
<dbReference type="Proteomes" id="UP000277212">
    <property type="component" value="Unassembled WGS sequence"/>
</dbReference>
<evidence type="ECO:0000256" key="1">
    <source>
        <dbReference type="SAM" id="MobiDB-lite"/>
    </source>
</evidence>
<feature type="region of interest" description="Disordered" evidence="1">
    <location>
        <begin position="300"/>
        <end position="321"/>
    </location>
</feature>
<protein>
    <submittedName>
        <fullName evidence="2">Uncharacterized protein</fullName>
    </submittedName>
</protein>
<sequence>MKEFARGFRRLAKRRMAVRSAEPWAVAIIAMADHFIYTDGYLCYTINEKHLRILKICQTRAMELVVNTQVLMRCEVRDFNRSAPYTFEPLYCAKGILSCLATQVNGDSTYCWLIIFKVKDNLQWTVVKRISPEHQILIRNDEEYLFFITKSHAGIDGSWRWGLQQLDLRTRQWSDGQIILWDFDGSKAGEDICFEIIDHYFYCVSFERRHQTDYELRDRFYQAVRFPVKASTAESLEKPPKLHLWRRHDSESTIDKCWTSLQLIKDENTGDIFIVEVRREWPSDGARSQRTCYKKRLEFDQGRESSEEPISNRHSPTDPEFECKEDCRARPCGNIHVGDSQSEATIYTISQCPLHTYNPSCDAFVDLVYGEKSPKHILQLRVRPKVEIVDQDQTVKLWPEKPTPSQPDDALAQLHEIINLSQSTGDVEWAMDERILVYSHKSAPSQPPGQLRPITLMSFDSSLRFPGFPKYPSHTTNADRASVVQPGTSELSQESVCGDPDIVALSPSTSRSGEWLPRRVGGESISYFITSGPPLYQTMSMGTGTQHSFDMSYDDRTAGMTQAP</sequence>
<dbReference type="OrthoDB" id="5359231at2759"/>
<name>A0A3M2QUB8_9HYPO</name>
<keyword evidence="3" id="KW-1185">Reference proteome</keyword>
<dbReference type="STRING" id="2010991.A0A3M2QUB8"/>
<organism evidence="2 3">
    <name type="scientific">Fusarium kuroshium</name>
    <dbReference type="NCBI Taxonomy" id="2010991"/>
    <lineage>
        <taxon>Eukaryota</taxon>
        <taxon>Fungi</taxon>
        <taxon>Dikarya</taxon>
        <taxon>Ascomycota</taxon>
        <taxon>Pezizomycotina</taxon>
        <taxon>Sordariomycetes</taxon>
        <taxon>Hypocreomycetidae</taxon>
        <taxon>Hypocreales</taxon>
        <taxon>Nectriaceae</taxon>
        <taxon>Fusarium</taxon>
        <taxon>Fusarium solani species complex</taxon>
    </lineage>
</organism>
<proteinExistence type="predicted"/>
<dbReference type="EMBL" id="NKUJ01000902">
    <property type="protein sequence ID" value="RMI96588.1"/>
    <property type="molecule type" value="Genomic_DNA"/>
</dbReference>
<dbReference type="AlphaFoldDB" id="A0A3M2QUB8"/>
<reference evidence="2 3" key="1">
    <citation type="submission" date="2017-06" db="EMBL/GenBank/DDBJ databases">
        <title>Comparative genomic analysis of Ambrosia Fusariam Clade fungi.</title>
        <authorList>
            <person name="Stajich J.E."/>
            <person name="Carrillo J."/>
            <person name="Kijimoto T."/>
            <person name="Eskalen A."/>
            <person name="O'Donnell K."/>
            <person name="Kasson M."/>
        </authorList>
    </citation>
    <scope>NUCLEOTIDE SEQUENCE [LARGE SCALE GENOMIC DNA]</scope>
    <source>
        <strain evidence="2">UCR3666</strain>
    </source>
</reference>
<comment type="caution">
    <text evidence="2">The sequence shown here is derived from an EMBL/GenBank/DDBJ whole genome shotgun (WGS) entry which is preliminary data.</text>
</comment>
<accession>A0A3M2QUB8</accession>